<proteinExistence type="predicted"/>
<dbReference type="Proteomes" id="UP000006729">
    <property type="component" value="Chromosome 11"/>
</dbReference>
<protein>
    <submittedName>
        <fullName evidence="1">Uncharacterized protein</fullName>
    </submittedName>
</protein>
<evidence type="ECO:0000313" key="2">
    <source>
        <dbReference type="Proteomes" id="UP000006729"/>
    </source>
</evidence>
<accession>A0A3N7FQL8</accession>
<dbReference type="EMBL" id="CM009300">
    <property type="protein sequence ID" value="RQO97587.1"/>
    <property type="molecule type" value="Genomic_DNA"/>
</dbReference>
<dbReference type="AlphaFoldDB" id="A0A3N7FQL8"/>
<keyword evidence="2" id="KW-1185">Reference proteome</keyword>
<dbReference type="InParanoid" id="A0A3N7FQL8"/>
<reference evidence="1 2" key="1">
    <citation type="journal article" date="2006" name="Science">
        <title>The genome of black cottonwood, Populus trichocarpa (Torr. &amp; Gray).</title>
        <authorList>
            <person name="Tuskan G.A."/>
            <person name="Difazio S."/>
            <person name="Jansson S."/>
            <person name="Bohlmann J."/>
            <person name="Grigoriev I."/>
            <person name="Hellsten U."/>
            <person name="Putnam N."/>
            <person name="Ralph S."/>
            <person name="Rombauts S."/>
            <person name="Salamov A."/>
            <person name="Schein J."/>
            <person name="Sterck L."/>
            <person name="Aerts A."/>
            <person name="Bhalerao R.R."/>
            <person name="Bhalerao R.P."/>
            <person name="Blaudez D."/>
            <person name="Boerjan W."/>
            <person name="Brun A."/>
            <person name="Brunner A."/>
            <person name="Busov V."/>
            <person name="Campbell M."/>
            <person name="Carlson J."/>
            <person name="Chalot M."/>
            <person name="Chapman J."/>
            <person name="Chen G.L."/>
            <person name="Cooper D."/>
            <person name="Coutinho P.M."/>
            <person name="Couturier J."/>
            <person name="Covert S."/>
            <person name="Cronk Q."/>
            <person name="Cunningham R."/>
            <person name="Davis J."/>
            <person name="Degroeve S."/>
            <person name="Dejardin A."/>
            <person name="Depamphilis C."/>
            <person name="Detter J."/>
            <person name="Dirks B."/>
            <person name="Dubchak I."/>
            <person name="Duplessis S."/>
            <person name="Ehlting J."/>
            <person name="Ellis B."/>
            <person name="Gendler K."/>
            <person name="Goodstein D."/>
            <person name="Gribskov M."/>
            <person name="Grimwood J."/>
            <person name="Groover A."/>
            <person name="Gunter L."/>
            <person name="Hamberger B."/>
            <person name="Heinze B."/>
            <person name="Helariutta Y."/>
            <person name="Henrissat B."/>
            <person name="Holligan D."/>
            <person name="Holt R."/>
            <person name="Huang W."/>
            <person name="Islam-Faridi N."/>
            <person name="Jones S."/>
            <person name="Jones-Rhoades M."/>
            <person name="Jorgensen R."/>
            <person name="Joshi C."/>
            <person name="Kangasjarvi J."/>
            <person name="Karlsson J."/>
            <person name="Kelleher C."/>
            <person name="Kirkpatrick R."/>
            <person name="Kirst M."/>
            <person name="Kohler A."/>
            <person name="Kalluri U."/>
            <person name="Larimer F."/>
            <person name="Leebens-Mack J."/>
            <person name="Leple J.C."/>
            <person name="Locascio P."/>
            <person name="Lou Y."/>
            <person name="Lucas S."/>
            <person name="Martin F."/>
            <person name="Montanini B."/>
            <person name="Napoli C."/>
            <person name="Nelson D.R."/>
            <person name="Nelson C."/>
            <person name="Nieminen K."/>
            <person name="Nilsson O."/>
            <person name="Pereda V."/>
            <person name="Peter G."/>
            <person name="Philippe R."/>
            <person name="Pilate G."/>
            <person name="Poliakov A."/>
            <person name="Razumovskaya J."/>
            <person name="Richardson P."/>
            <person name="Rinaldi C."/>
            <person name="Ritland K."/>
            <person name="Rouze P."/>
            <person name="Ryaboy D."/>
            <person name="Schmutz J."/>
            <person name="Schrader J."/>
            <person name="Segerman B."/>
            <person name="Shin H."/>
            <person name="Siddiqui A."/>
            <person name="Sterky F."/>
            <person name="Terry A."/>
            <person name="Tsai C.J."/>
            <person name="Uberbacher E."/>
            <person name="Unneberg P."/>
            <person name="Vahala J."/>
            <person name="Wall K."/>
            <person name="Wessler S."/>
            <person name="Yang G."/>
            <person name="Yin T."/>
            <person name="Douglas C."/>
            <person name="Marra M."/>
            <person name="Sandberg G."/>
            <person name="Van de Peer Y."/>
            <person name="Rokhsar D."/>
        </authorList>
    </citation>
    <scope>NUCLEOTIDE SEQUENCE [LARGE SCALE GENOMIC DNA]</scope>
    <source>
        <strain evidence="2">cv. Nisqually</strain>
    </source>
</reference>
<dbReference type="Gene3D" id="3.40.50.720">
    <property type="entry name" value="NAD(P)-binding Rossmann-like Domain"/>
    <property type="match status" value="1"/>
</dbReference>
<name>A0A3N7FQL8_POPTR</name>
<gene>
    <name evidence="1" type="ORF">POPTR_011G065350</name>
</gene>
<organism evidence="1 2">
    <name type="scientific">Populus trichocarpa</name>
    <name type="common">Western balsam poplar</name>
    <name type="synonym">Populus balsamifera subsp. trichocarpa</name>
    <dbReference type="NCBI Taxonomy" id="3694"/>
    <lineage>
        <taxon>Eukaryota</taxon>
        <taxon>Viridiplantae</taxon>
        <taxon>Streptophyta</taxon>
        <taxon>Embryophyta</taxon>
        <taxon>Tracheophyta</taxon>
        <taxon>Spermatophyta</taxon>
        <taxon>Magnoliopsida</taxon>
        <taxon>eudicotyledons</taxon>
        <taxon>Gunneridae</taxon>
        <taxon>Pentapetalae</taxon>
        <taxon>rosids</taxon>
        <taxon>fabids</taxon>
        <taxon>Malpighiales</taxon>
        <taxon>Salicaceae</taxon>
        <taxon>Saliceae</taxon>
        <taxon>Populus</taxon>
    </lineage>
</organism>
<dbReference type="STRING" id="3694.A0A3N7FQL8"/>
<sequence>MSDIANSTSSSELPLGILPHQIRGSLFHFSQMTLVGHSSNSCTACCSTVVSEYRKR</sequence>
<evidence type="ECO:0000313" key="1">
    <source>
        <dbReference type="EMBL" id="RQO97587.1"/>
    </source>
</evidence>